<dbReference type="STRING" id="1519643.SAMN06295933_0885"/>
<feature type="domain" description="IraD/Gp25-like" evidence="1">
    <location>
        <begin position="16"/>
        <end position="83"/>
    </location>
</feature>
<protein>
    <recommendedName>
        <fullName evidence="1">IraD/Gp25-like domain-containing protein</fullName>
    </recommendedName>
</protein>
<keyword evidence="3" id="KW-1185">Reference proteome</keyword>
<evidence type="ECO:0000259" key="1">
    <source>
        <dbReference type="Pfam" id="PF04965"/>
    </source>
</evidence>
<accession>A0A1X7CGU9</accession>
<dbReference type="Pfam" id="PF04965">
    <property type="entry name" value="GPW_gp25"/>
    <property type="match status" value="1"/>
</dbReference>
<gene>
    <name evidence="2" type="ORF">SAMN06295933_0885</name>
</gene>
<dbReference type="Gene3D" id="3.10.450.40">
    <property type="match status" value="1"/>
</dbReference>
<dbReference type="RefSeq" id="WP_085098843.1">
    <property type="nucleotide sequence ID" value="NZ_FWZU01000001.1"/>
</dbReference>
<dbReference type="EMBL" id="FWZU01000001">
    <property type="protein sequence ID" value="SME96409.1"/>
    <property type="molecule type" value="Genomic_DNA"/>
</dbReference>
<dbReference type="InterPro" id="IPR007048">
    <property type="entry name" value="IraD/Gp25-like"/>
</dbReference>
<name>A0A1X7CGU9_9BACT</name>
<reference evidence="3" key="1">
    <citation type="submission" date="2017-04" db="EMBL/GenBank/DDBJ databases">
        <authorList>
            <person name="Varghese N."/>
            <person name="Submissions S."/>
        </authorList>
    </citation>
    <scope>NUCLEOTIDE SEQUENCE [LARGE SCALE GENOMIC DNA]</scope>
    <source>
        <strain evidence="3">K3S</strain>
    </source>
</reference>
<dbReference type="OrthoDB" id="9802846at2"/>
<sequence length="113" mass="12553">MKGVCASTGKHLDGIAHLRQSITDILTTPIGSRIMRREYGSRLFQLVDRPYSADLLVEYYSAVAEALQKWEPRFKLTKVAAADFKANGQIIIDLVGKYLPEGKEITLDGIVIS</sequence>
<evidence type="ECO:0000313" key="2">
    <source>
        <dbReference type="EMBL" id="SME96409.1"/>
    </source>
</evidence>
<evidence type="ECO:0000313" key="3">
    <source>
        <dbReference type="Proteomes" id="UP000192906"/>
    </source>
</evidence>
<organism evidence="2 3">
    <name type="scientific">Desulfovibrio gilichinskyi</name>
    <dbReference type="NCBI Taxonomy" id="1519643"/>
    <lineage>
        <taxon>Bacteria</taxon>
        <taxon>Pseudomonadati</taxon>
        <taxon>Thermodesulfobacteriota</taxon>
        <taxon>Desulfovibrionia</taxon>
        <taxon>Desulfovibrionales</taxon>
        <taxon>Desulfovibrionaceae</taxon>
        <taxon>Desulfovibrio</taxon>
    </lineage>
</organism>
<proteinExistence type="predicted"/>
<dbReference type="AlphaFoldDB" id="A0A1X7CGU9"/>
<dbReference type="SUPFAM" id="SSF160719">
    <property type="entry name" value="gpW/gp25-like"/>
    <property type="match status" value="1"/>
</dbReference>
<dbReference type="Proteomes" id="UP000192906">
    <property type="component" value="Unassembled WGS sequence"/>
</dbReference>